<sequence>MHRADYTGGGWCASVNYYCIVVQPVACGYGWIMTYLPTVLSAQYCTVLHTDSTVLHRVLAFQPSSTGLDTSYPLPPPPPVCWSKPVPHASKHQASASDSDQRASRDESNKKKRRQRK</sequence>
<dbReference type="RefSeq" id="XP_033385637.1">
    <property type="nucleotide sequence ID" value="XM_033521228.1"/>
</dbReference>
<organism evidence="2 3">
    <name type="scientific">Aaosphaeria arxii CBS 175.79</name>
    <dbReference type="NCBI Taxonomy" id="1450172"/>
    <lineage>
        <taxon>Eukaryota</taxon>
        <taxon>Fungi</taxon>
        <taxon>Dikarya</taxon>
        <taxon>Ascomycota</taxon>
        <taxon>Pezizomycotina</taxon>
        <taxon>Dothideomycetes</taxon>
        <taxon>Pleosporomycetidae</taxon>
        <taxon>Pleosporales</taxon>
        <taxon>Pleosporales incertae sedis</taxon>
        <taxon>Aaosphaeria</taxon>
    </lineage>
</organism>
<reference evidence="2" key="1">
    <citation type="journal article" date="2020" name="Stud. Mycol.">
        <title>101 Dothideomycetes genomes: a test case for predicting lifestyles and emergence of pathogens.</title>
        <authorList>
            <person name="Haridas S."/>
            <person name="Albert R."/>
            <person name="Binder M."/>
            <person name="Bloem J."/>
            <person name="Labutti K."/>
            <person name="Salamov A."/>
            <person name="Andreopoulos B."/>
            <person name="Baker S."/>
            <person name="Barry K."/>
            <person name="Bills G."/>
            <person name="Bluhm B."/>
            <person name="Cannon C."/>
            <person name="Castanera R."/>
            <person name="Culley D."/>
            <person name="Daum C."/>
            <person name="Ezra D."/>
            <person name="Gonzalez J."/>
            <person name="Henrissat B."/>
            <person name="Kuo A."/>
            <person name="Liang C."/>
            <person name="Lipzen A."/>
            <person name="Lutzoni F."/>
            <person name="Magnuson J."/>
            <person name="Mondo S."/>
            <person name="Nolan M."/>
            <person name="Ohm R."/>
            <person name="Pangilinan J."/>
            <person name="Park H.-J."/>
            <person name="Ramirez L."/>
            <person name="Alfaro M."/>
            <person name="Sun H."/>
            <person name="Tritt A."/>
            <person name="Yoshinaga Y."/>
            <person name="Zwiers L.-H."/>
            <person name="Turgeon B."/>
            <person name="Goodwin S."/>
            <person name="Spatafora J."/>
            <person name="Crous P."/>
            <person name="Grigoriev I."/>
        </authorList>
    </citation>
    <scope>NUCLEOTIDE SEQUENCE</scope>
    <source>
        <strain evidence="2">CBS 175.79</strain>
    </source>
</reference>
<feature type="region of interest" description="Disordered" evidence="1">
    <location>
        <begin position="79"/>
        <end position="117"/>
    </location>
</feature>
<gene>
    <name evidence="2" type="ORF">BU24DRAFT_147855</name>
</gene>
<evidence type="ECO:0000256" key="1">
    <source>
        <dbReference type="SAM" id="MobiDB-lite"/>
    </source>
</evidence>
<evidence type="ECO:0000313" key="3">
    <source>
        <dbReference type="Proteomes" id="UP000799778"/>
    </source>
</evidence>
<keyword evidence="3" id="KW-1185">Reference proteome</keyword>
<feature type="compositionally biased region" description="Basic and acidic residues" evidence="1">
    <location>
        <begin position="99"/>
        <end position="109"/>
    </location>
</feature>
<dbReference type="EMBL" id="ML978068">
    <property type="protein sequence ID" value="KAF2017298.1"/>
    <property type="molecule type" value="Genomic_DNA"/>
</dbReference>
<accession>A0A6A5XVE7</accession>
<dbReference type="GeneID" id="54278625"/>
<evidence type="ECO:0000313" key="2">
    <source>
        <dbReference type="EMBL" id="KAF2017298.1"/>
    </source>
</evidence>
<dbReference type="Proteomes" id="UP000799778">
    <property type="component" value="Unassembled WGS sequence"/>
</dbReference>
<dbReference type="AlphaFoldDB" id="A0A6A5XVE7"/>
<proteinExistence type="predicted"/>
<name>A0A6A5XVE7_9PLEO</name>
<feature type="compositionally biased region" description="Low complexity" evidence="1">
    <location>
        <begin position="81"/>
        <end position="98"/>
    </location>
</feature>
<protein>
    <submittedName>
        <fullName evidence="2">Uncharacterized protein</fullName>
    </submittedName>
</protein>